<dbReference type="PROSITE" id="PS51257">
    <property type="entry name" value="PROKAR_LIPOPROTEIN"/>
    <property type="match status" value="1"/>
</dbReference>
<dbReference type="RefSeq" id="WP_062695862.1">
    <property type="nucleotide sequence ID" value="NZ_CABJDH010000015.1"/>
</dbReference>
<evidence type="ECO:0000313" key="7">
    <source>
        <dbReference type="Proteomes" id="UP000440614"/>
    </source>
</evidence>
<reference evidence="4" key="3">
    <citation type="submission" date="2021-02" db="EMBL/GenBank/DDBJ databases">
        <title>Infant gut strain persistence is associated with maternal origin, phylogeny, and functional potential including surface adhesion and iron acquisition.</title>
        <authorList>
            <person name="Lou Y.C."/>
        </authorList>
    </citation>
    <scope>NUCLEOTIDE SEQUENCE</scope>
    <source>
        <strain evidence="4">L3_082_243G1_dasL3_082_243G1_maxbin2.maxbin.015s ta_sub</strain>
    </source>
</reference>
<evidence type="ECO:0000259" key="2">
    <source>
        <dbReference type="Pfam" id="PF16405"/>
    </source>
</evidence>
<dbReference type="AlphaFoldDB" id="A0A0P0FM05"/>
<feature type="chain" id="PRO_5041523306" evidence="1">
    <location>
        <begin position="21"/>
        <end position="430"/>
    </location>
</feature>
<reference evidence="5 6" key="1">
    <citation type="submission" date="2018-08" db="EMBL/GenBank/DDBJ databases">
        <title>A genome reference for cultivated species of the human gut microbiota.</title>
        <authorList>
            <person name="Zou Y."/>
            <person name="Xue W."/>
            <person name="Luo G."/>
        </authorList>
    </citation>
    <scope>NUCLEOTIDE SEQUENCE [LARGE SCALE GENOMIC DNA]</scope>
    <source>
        <strain evidence="5 6">AM30-26</strain>
    </source>
</reference>
<dbReference type="Pfam" id="PF16389">
    <property type="entry name" value="DUF4998"/>
    <property type="match status" value="1"/>
</dbReference>
<organism evidence="3 7">
    <name type="scientific">Bacteroides thetaiotaomicron</name>
    <dbReference type="NCBI Taxonomy" id="818"/>
    <lineage>
        <taxon>Bacteria</taxon>
        <taxon>Pseudomonadati</taxon>
        <taxon>Bacteroidota</taxon>
        <taxon>Bacteroidia</taxon>
        <taxon>Bacteroidales</taxon>
        <taxon>Bacteroidaceae</taxon>
        <taxon>Bacteroides</taxon>
    </lineage>
</organism>
<feature type="domain" description="DUF5013" evidence="2">
    <location>
        <begin position="260"/>
        <end position="406"/>
    </location>
</feature>
<protein>
    <submittedName>
        <fullName evidence="3">DUF5013 domain-containing protein</fullName>
    </submittedName>
</protein>
<dbReference type="Proteomes" id="UP000782901">
    <property type="component" value="Unassembled WGS sequence"/>
</dbReference>
<name>A0A0P0FM05_BACT4</name>
<evidence type="ECO:0000313" key="6">
    <source>
        <dbReference type="Proteomes" id="UP000284785"/>
    </source>
</evidence>
<sequence length="430" mass="49190">MKKINILILCSILCFFYSCNGMLDGIQPYLDEGEKIYVGKLDSLKAFTGKNRIKIEGKMMYGVNQVKCVISYKDPITLEEKFKEFPIERTEPRETFEFMLENLTEGQYDFSIVTYDPKNNTSIPTEVSAYAYGELYQQALTNRILHSISPEQKEIVNESGQSERIWAAKLNWNISRGDGLVGCNLEYERQDGTLGSKYISVDETTTELDNFKADGILRYNSIYKPTTTSLDEFVTEYKEVTLPSQSYIGITKDLTSLYIKNAGYPFRGYDVSNKWGKPYDWKWNEVMETKNANGGAGFTEYNDGTIQFETTQWSQGYYDNGKIWQTFTLPEGKYEMRIEVKNAANIGSGSTNIHFAVAQGESLPDNEELEKSDIILSYLKFESEHTNKTSALPIFELTEEKTITVGWVVSFSDICRNIEFKSVRLWSVAE</sequence>
<accession>A0A0P0FM05</accession>
<evidence type="ECO:0000313" key="3">
    <source>
        <dbReference type="EMBL" id="KAB4315432.1"/>
    </source>
</evidence>
<proteinExistence type="predicted"/>
<gene>
    <name evidence="5" type="ORF">DW780_16600</name>
    <name evidence="3" type="ORF">GAO51_02210</name>
    <name evidence="4" type="ORF">KHY35_00520</name>
</gene>
<dbReference type="Proteomes" id="UP000440614">
    <property type="component" value="Unassembled WGS sequence"/>
</dbReference>
<reference evidence="3 7" key="2">
    <citation type="journal article" date="2019" name="Nat. Med.">
        <title>A library of human gut bacterial isolates paired with longitudinal multiomics data enables mechanistic microbiome research.</title>
        <authorList>
            <person name="Poyet M."/>
            <person name="Groussin M."/>
            <person name="Gibbons S.M."/>
            <person name="Avila-Pacheco J."/>
            <person name="Jiang X."/>
            <person name="Kearney S.M."/>
            <person name="Perrotta A.R."/>
            <person name="Berdy B."/>
            <person name="Zhao S."/>
            <person name="Lieberman T.D."/>
            <person name="Swanson P.K."/>
            <person name="Smith M."/>
            <person name="Roesemann S."/>
            <person name="Alexander J.E."/>
            <person name="Rich S.A."/>
            <person name="Livny J."/>
            <person name="Vlamakis H."/>
            <person name="Clish C."/>
            <person name="Bullock K."/>
            <person name="Deik A."/>
            <person name="Scott J."/>
            <person name="Pierce K.A."/>
            <person name="Xavier R.J."/>
            <person name="Alm E.J."/>
        </authorList>
    </citation>
    <scope>NUCLEOTIDE SEQUENCE [LARGE SCALE GENOMIC DNA]</scope>
    <source>
        <strain evidence="3 7">BIOML-A188</strain>
    </source>
</reference>
<evidence type="ECO:0000256" key="1">
    <source>
        <dbReference type="SAM" id="SignalP"/>
    </source>
</evidence>
<evidence type="ECO:0000313" key="5">
    <source>
        <dbReference type="EMBL" id="RHD86120.1"/>
    </source>
</evidence>
<evidence type="ECO:0000313" key="4">
    <source>
        <dbReference type="EMBL" id="MBS5409193.1"/>
    </source>
</evidence>
<dbReference type="EMBL" id="JAGZEE010000001">
    <property type="protein sequence ID" value="MBS5409193.1"/>
    <property type="molecule type" value="Genomic_DNA"/>
</dbReference>
<dbReference type="Pfam" id="PF16405">
    <property type="entry name" value="DUF5013"/>
    <property type="match status" value="1"/>
</dbReference>
<keyword evidence="1" id="KW-0732">Signal</keyword>
<comment type="caution">
    <text evidence="3">The sequence shown here is derived from an EMBL/GenBank/DDBJ whole genome shotgun (WGS) entry which is preliminary data.</text>
</comment>
<dbReference type="EMBL" id="QSJP01000015">
    <property type="protein sequence ID" value="RHD86120.1"/>
    <property type="molecule type" value="Genomic_DNA"/>
</dbReference>
<dbReference type="KEGG" id="btho:Btheta7330_05140"/>
<dbReference type="InterPro" id="IPR032181">
    <property type="entry name" value="DUF5013"/>
</dbReference>
<dbReference type="Proteomes" id="UP000284785">
    <property type="component" value="Unassembled WGS sequence"/>
</dbReference>
<feature type="signal peptide" evidence="1">
    <location>
        <begin position="1"/>
        <end position="20"/>
    </location>
</feature>
<dbReference type="EMBL" id="WCSY01000002">
    <property type="protein sequence ID" value="KAB4315432.1"/>
    <property type="molecule type" value="Genomic_DNA"/>
</dbReference>